<evidence type="ECO:0000256" key="1">
    <source>
        <dbReference type="ARBA" id="ARBA00009670"/>
    </source>
</evidence>
<dbReference type="PANTHER" id="PTHR43851:SF3">
    <property type="entry name" value="COENZYME Q8"/>
    <property type="match status" value="1"/>
</dbReference>
<feature type="domain" description="ABC1 atypical kinase-like" evidence="5">
    <location>
        <begin position="278"/>
        <end position="519"/>
    </location>
</feature>
<reference evidence="6" key="1">
    <citation type="submission" date="2020-09" db="EMBL/GenBank/DDBJ databases">
        <title>Genome-Enabled Discovery of Anthraquinone Biosynthesis in Senna tora.</title>
        <authorList>
            <person name="Kang S.-H."/>
            <person name="Pandey R.P."/>
            <person name="Lee C.-M."/>
            <person name="Sim J.-S."/>
            <person name="Jeong J.-T."/>
            <person name="Choi B.-S."/>
            <person name="Jung M."/>
            <person name="Ginzburg D."/>
            <person name="Zhao K."/>
            <person name="Won S.Y."/>
            <person name="Oh T.-J."/>
            <person name="Yu Y."/>
            <person name="Kim N.-H."/>
            <person name="Lee O.R."/>
            <person name="Lee T.-H."/>
            <person name="Bashyal P."/>
            <person name="Kim T.-S."/>
            <person name="Lee W.-H."/>
            <person name="Kawkins C."/>
            <person name="Kim C.-K."/>
            <person name="Kim J.S."/>
            <person name="Ahn B.O."/>
            <person name="Rhee S.Y."/>
            <person name="Sohng J.K."/>
        </authorList>
    </citation>
    <scope>NUCLEOTIDE SEQUENCE</scope>
    <source>
        <tissue evidence="6">Leaf</tissue>
    </source>
</reference>
<keyword evidence="2" id="KW-0808">Transferase</keyword>
<dbReference type="AlphaFoldDB" id="A0A834SMB0"/>
<accession>A0A834SMB0</accession>
<gene>
    <name evidence="6" type="ORF">G2W53_044101</name>
</gene>
<keyword evidence="7" id="KW-1185">Reference proteome</keyword>
<sequence>MGSLKDLSRVFNGLSLIAKEFVKRSPPLEVARTGDFETLAKKALVSATDLSGLTKGKVRQFLNPQSTNSKLASDSVVYFTDPSDASLTTDKDNAGSLSAEENVLVGDDGTGARSQVKNLQEASDASVDADVCSTQKSIDEARYCSPEKESEAPSTAKTIDVEEGARGEVAIAPPLRRRRPRERKVPSTSFSRALGFAGLGAGLAWGTLQESAKRLVYGKPISKDNQSVLSPYLSEKNAERLALALCRMRGAALKIGQMLSIQDESLVPAPILAALEIVRQGADVMPKSQLNQVLNAELGPGWSSKLISFDYEPMAAASIGQVHRVVTKDGMHAAMKIQYPGVADSIESDIENVKLLLDYTNLIPKGLYLDRAMKVAKEELSRECDYELEAANQRRFRDLLAGTEGFYVPIVVDDISRKRVLTTELVNGITIDKVASLDQETRNYIGKKLLELTLMELFVFRFMQAWAFSAPIYMHKSTKTINLIDFGAARDYPKRFVDDYLKMVVACANRDSNGVIEMSKRLGFLTGMEEEVMLDAHIQAGFVVGMPFAKLGGYDFRANNVTHNLSHLGGTMLKHRLTPPPDEAYSLHRKLSGAFLACIKIGAVVPCRELLLQVYEHYQFGEEDSQMPATVSMS</sequence>
<evidence type="ECO:0000313" key="6">
    <source>
        <dbReference type="EMBL" id="KAF7804990.1"/>
    </source>
</evidence>
<dbReference type="InterPro" id="IPR004147">
    <property type="entry name" value="ABC1_dom"/>
</dbReference>
<keyword evidence="3" id="KW-0547">Nucleotide-binding</keyword>
<evidence type="ECO:0000256" key="2">
    <source>
        <dbReference type="ARBA" id="ARBA00022679"/>
    </source>
</evidence>
<name>A0A834SMB0_9FABA</name>
<proteinExistence type="inferred from homology"/>
<dbReference type="GO" id="GO:0005524">
    <property type="term" value="F:ATP binding"/>
    <property type="evidence" value="ECO:0007669"/>
    <property type="project" value="UniProtKB-KW"/>
</dbReference>
<evidence type="ECO:0000259" key="5">
    <source>
        <dbReference type="Pfam" id="PF03109"/>
    </source>
</evidence>
<organism evidence="6 7">
    <name type="scientific">Senna tora</name>
    <dbReference type="NCBI Taxonomy" id="362788"/>
    <lineage>
        <taxon>Eukaryota</taxon>
        <taxon>Viridiplantae</taxon>
        <taxon>Streptophyta</taxon>
        <taxon>Embryophyta</taxon>
        <taxon>Tracheophyta</taxon>
        <taxon>Spermatophyta</taxon>
        <taxon>Magnoliopsida</taxon>
        <taxon>eudicotyledons</taxon>
        <taxon>Gunneridae</taxon>
        <taxon>Pentapetalae</taxon>
        <taxon>rosids</taxon>
        <taxon>fabids</taxon>
        <taxon>Fabales</taxon>
        <taxon>Fabaceae</taxon>
        <taxon>Caesalpinioideae</taxon>
        <taxon>Cassia clade</taxon>
        <taxon>Senna</taxon>
    </lineage>
</organism>
<dbReference type="PANTHER" id="PTHR43851">
    <property type="match status" value="1"/>
</dbReference>
<dbReference type="GO" id="GO:0016740">
    <property type="term" value="F:transferase activity"/>
    <property type="evidence" value="ECO:0007669"/>
    <property type="project" value="UniProtKB-KW"/>
</dbReference>
<comment type="similarity">
    <text evidence="1">Belongs to the protein kinase superfamily. ADCK protein kinase family.</text>
</comment>
<dbReference type="InterPro" id="IPR034646">
    <property type="entry name" value="ADCK3_dom"/>
</dbReference>
<evidence type="ECO:0000313" key="7">
    <source>
        <dbReference type="Proteomes" id="UP000634136"/>
    </source>
</evidence>
<dbReference type="InterPro" id="IPR051409">
    <property type="entry name" value="Atypical_kinase_ADCK"/>
</dbReference>
<comment type="caution">
    <text evidence="6">The sequence shown here is derived from an EMBL/GenBank/DDBJ whole genome shotgun (WGS) entry which is preliminary data.</text>
</comment>
<keyword evidence="4" id="KW-0067">ATP-binding</keyword>
<dbReference type="InterPro" id="IPR011009">
    <property type="entry name" value="Kinase-like_dom_sf"/>
</dbReference>
<dbReference type="EMBL" id="JAAIUW010000013">
    <property type="protein sequence ID" value="KAF7804990.1"/>
    <property type="molecule type" value="Genomic_DNA"/>
</dbReference>
<evidence type="ECO:0000256" key="3">
    <source>
        <dbReference type="ARBA" id="ARBA00022741"/>
    </source>
</evidence>
<evidence type="ECO:0000256" key="4">
    <source>
        <dbReference type="ARBA" id="ARBA00022840"/>
    </source>
</evidence>
<dbReference type="OrthoDB" id="201153at2759"/>
<dbReference type="GO" id="GO:0006744">
    <property type="term" value="P:ubiquinone biosynthetic process"/>
    <property type="evidence" value="ECO:0007669"/>
    <property type="project" value="TreeGrafter"/>
</dbReference>
<dbReference type="Pfam" id="PF03109">
    <property type="entry name" value="ABC1"/>
    <property type="match status" value="1"/>
</dbReference>
<dbReference type="Proteomes" id="UP000634136">
    <property type="component" value="Unassembled WGS sequence"/>
</dbReference>
<protein>
    <submittedName>
        <fullName evidence="6">Protein ABC transporter 1, mitochondrial</fullName>
    </submittedName>
</protein>
<dbReference type="CDD" id="cd13970">
    <property type="entry name" value="ABC1_ADCK3"/>
    <property type="match status" value="1"/>
</dbReference>
<dbReference type="SUPFAM" id="SSF56112">
    <property type="entry name" value="Protein kinase-like (PK-like)"/>
    <property type="match status" value="1"/>
</dbReference>